<dbReference type="Proteomes" id="UP000050515">
    <property type="component" value="Unassembled WGS sequence"/>
</dbReference>
<name>A0A0N8VKR9_9ARCH</name>
<dbReference type="AlphaFoldDB" id="A0A0N8VKR9"/>
<dbReference type="EMBL" id="LKBG01000237">
    <property type="protein sequence ID" value="KQB34492.1"/>
    <property type="molecule type" value="Genomic_DNA"/>
</dbReference>
<dbReference type="GeneID" id="84222362"/>
<accession>A0A0N8VKR9</accession>
<evidence type="ECO:0000313" key="2">
    <source>
        <dbReference type="EMBL" id="KQB34492.1"/>
    </source>
</evidence>
<dbReference type="Proteomes" id="UP000050320">
    <property type="component" value="Unassembled WGS sequence"/>
</dbReference>
<evidence type="ECO:0000313" key="1">
    <source>
        <dbReference type="EMBL" id="KPV47641.1"/>
    </source>
</evidence>
<dbReference type="OrthoDB" id="39416at2157"/>
<protein>
    <submittedName>
        <fullName evidence="2">Uncharacterized protein</fullName>
    </submittedName>
</protein>
<organism evidence="2 3">
    <name type="scientific">Acidiplasma aeolicum</name>
    <dbReference type="NCBI Taxonomy" id="507754"/>
    <lineage>
        <taxon>Archaea</taxon>
        <taxon>Methanobacteriati</taxon>
        <taxon>Thermoplasmatota</taxon>
        <taxon>Thermoplasmata</taxon>
        <taxon>Thermoplasmatales</taxon>
        <taxon>Ferroplasmaceae</taxon>
        <taxon>Acidiplasma</taxon>
    </lineage>
</organism>
<sequence length="93" mass="10964">MPWIPKKAVEKTVYSSLLKMDNGRLISLKTKKKDRSVTIYKDNNLYKIIEDGFKNESYEIGDEKELKKMLKTLIEIEFPRSHEILVTSQEDKN</sequence>
<evidence type="ECO:0000313" key="4">
    <source>
        <dbReference type="Proteomes" id="UP000050515"/>
    </source>
</evidence>
<comment type="caution">
    <text evidence="2">The sequence shown here is derived from an EMBL/GenBank/DDBJ whole genome shotgun (WGS) entry which is preliminary data.</text>
</comment>
<gene>
    <name evidence="2" type="ORF">AOG54_04720</name>
    <name evidence="1" type="ORF">SE19_00195</name>
</gene>
<reference evidence="2 3" key="2">
    <citation type="submission" date="2015-09" db="EMBL/GenBank/DDBJ databases">
        <title>Heavy metals and arsenic resistance mechanisms in polyextremophilic archaea of the family Ferroplasmaceae.</title>
        <authorList>
            <person name="Bulaev A.G."/>
            <person name="Kanygina A.V."/>
        </authorList>
    </citation>
    <scope>NUCLEOTIDE SEQUENCE [LARGE SCALE GENOMIC DNA]</scope>
    <source>
        <strain evidence="2 3">VT</strain>
    </source>
</reference>
<evidence type="ECO:0000313" key="3">
    <source>
        <dbReference type="Proteomes" id="UP000050320"/>
    </source>
</evidence>
<dbReference type="RefSeq" id="WP_048101647.1">
    <property type="nucleotide sequence ID" value="NZ_JBBYJF010000014.1"/>
</dbReference>
<dbReference type="PATRIC" id="fig|507754.4.peg.1515"/>
<reference evidence="1 4" key="1">
    <citation type="submission" date="2015-09" db="EMBL/GenBank/DDBJ databases">
        <title>Draft genome sequence of Acidiplasma aeolicum DSM 18409.</title>
        <authorList>
            <person name="Hemp J."/>
        </authorList>
    </citation>
    <scope>NUCLEOTIDE SEQUENCE [LARGE SCALE GENOMIC DNA]</scope>
    <source>
        <strain evidence="1 4">V</strain>
    </source>
</reference>
<keyword evidence="3" id="KW-1185">Reference proteome</keyword>
<dbReference type="EMBL" id="LJCQ01000021">
    <property type="protein sequence ID" value="KPV47641.1"/>
    <property type="molecule type" value="Genomic_DNA"/>
</dbReference>
<proteinExistence type="predicted"/>